<feature type="region of interest" description="Disordered" evidence="1">
    <location>
        <begin position="111"/>
        <end position="161"/>
    </location>
</feature>
<protein>
    <submittedName>
        <fullName evidence="2">Uncharacterized protein</fullName>
    </submittedName>
</protein>
<evidence type="ECO:0000313" key="3">
    <source>
        <dbReference type="Proteomes" id="UP000000768"/>
    </source>
</evidence>
<keyword evidence="3" id="KW-1185">Reference proteome</keyword>
<feature type="compositionally biased region" description="Low complexity" evidence="1">
    <location>
        <begin position="148"/>
        <end position="161"/>
    </location>
</feature>
<accession>A0A1Z5RJP4</accession>
<reference evidence="3" key="2">
    <citation type="journal article" date="2018" name="Plant J.">
        <title>The Sorghum bicolor reference genome: improved assembly, gene annotations, a transcriptome atlas, and signatures of genome organization.</title>
        <authorList>
            <person name="McCormick R.F."/>
            <person name="Truong S.K."/>
            <person name="Sreedasyam A."/>
            <person name="Jenkins J."/>
            <person name="Shu S."/>
            <person name="Sims D."/>
            <person name="Kennedy M."/>
            <person name="Amirebrahimi M."/>
            <person name="Weers B.D."/>
            <person name="McKinley B."/>
            <person name="Mattison A."/>
            <person name="Morishige D.T."/>
            <person name="Grimwood J."/>
            <person name="Schmutz J."/>
            <person name="Mullet J.E."/>
        </authorList>
    </citation>
    <scope>NUCLEOTIDE SEQUENCE [LARGE SCALE GENOMIC DNA]</scope>
    <source>
        <strain evidence="3">cv. BTx623</strain>
    </source>
</reference>
<dbReference type="EMBL" id="CM000764">
    <property type="protein sequence ID" value="OQU83972.1"/>
    <property type="molecule type" value="Genomic_DNA"/>
</dbReference>
<dbReference type="Gramene" id="OQU83972">
    <property type="protein sequence ID" value="OQU83972"/>
    <property type="gene ID" value="SORBI_3005G208275"/>
</dbReference>
<proteinExistence type="predicted"/>
<dbReference type="Proteomes" id="UP000000768">
    <property type="component" value="Chromosome 5"/>
</dbReference>
<evidence type="ECO:0000256" key="1">
    <source>
        <dbReference type="SAM" id="MobiDB-lite"/>
    </source>
</evidence>
<sequence length="282" mass="28461">MISLESTAATATKAAASATTTTITTTATKAGAATTTTIAATATKAAASATTITTTATKAATTTTIAATTTKVATNTTITPTRTAKPVAPASTITTSTVFKVTTTTTIHTASTVTPSSSMPTSTSAVATQEPLDHRNDYHPPSLPYTAPPSRLSPSLSHSDLPQHSQRLAAMGPMAGLHALAHLSLRMAAALSPLAVTGLSPSSLPYSLYSSPLATYLCIASATTSLMTGSAASSRGVHRLKLQGSDTQGLHFPVHSKAKLTQSAGVWPEGLPSNLNGGKSDC</sequence>
<dbReference type="AlphaFoldDB" id="A0A1Z5RJP4"/>
<gene>
    <name evidence="2" type="ORF">SORBI_3005G208275</name>
</gene>
<feature type="compositionally biased region" description="Low complexity" evidence="1">
    <location>
        <begin position="111"/>
        <end position="128"/>
    </location>
</feature>
<reference evidence="2 3" key="1">
    <citation type="journal article" date="2009" name="Nature">
        <title>The Sorghum bicolor genome and the diversification of grasses.</title>
        <authorList>
            <person name="Paterson A.H."/>
            <person name="Bowers J.E."/>
            <person name="Bruggmann R."/>
            <person name="Dubchak I."/>
            <person name="Grimwood J."/>
            <person name="Gundlach H."/>
            <person name="Haberer G."/>
            <person name="Hellsten U."/>
            <person name="Mitros T."/>
            <person name="Poliakov A."/>
            <person name="Schmutz J."/>
            <person name="Spannagl M."/>
            <person name="Tang H."/>
            <person name="Wang X."/>
            <person name="Wicker T."/>
            <person name="Bharti A.K."/>
            <person name="Chapman J."/>
            <person name="Feltus F.A."/>
            <person name="Gowik U."/>
            <person name="Grigoriev I.V."/>
            <person name="Lyons E."/>
            <person name="Maher C.A."/>
            <person name="Martis M."/>
            <person name="Narechania A."/>
            <person name="Otillar R.P."/>
            <person name="Penning B.W."/>
            <person name="Salamov A.A."/>
            <person name="Wang Y."/>
            <person name="Zhang L."/>
            <person name="Carpita N.C."/>
            <person name="Freeling M."/>
            <person name="Gingle A.R."/>
            <person name="Hash C.T."/>
            <person name="Keller B."/>
            <person name="Klein P."/>
            <person name="Kresovich S."/>
            <person name="McCann M.C."/>
            <person name="Ming R."/>
            <person name="Peterson D.G."/>
            <person name="Mehboob-ur-Rahman"/>
            <person name="Ware D."/>
            <person name="Westhoff P."/>
            <person name="Mayer K.F."/>
            <person name="Messing J."/>
            <person name="Rokhsar D.S."/>
        </authorList>
    </citation>
    <scope>NUCLEOTIDE SEQUENCE [LARGE SCALE GENOMIC DNA]</scope>
    <source>
        <strain evidence="3">cv. BTx623</strain>
    </source>
</reference>
<organism evidence="2 3">
    <name type="scientific">Sorghum bicolor</name>
    <name type="common">Sorghum</name>
    <name type="synonym">Sorghum vulgare</name>
    <dbReference type="NCBI Taxonomy" id="4558"/>
    <lineage>
        <taxon>Eukaryota</taxon>
        <taxon>Viridiplantae</taxon>
        <taxon>Streptophyta</taxon>
        <taxon>Embryophyta</taxon>
        <taxon>Tracheophyta</taxon>
        <taxon>Spermatophyta</taxon>
        <taxon>Magnoliopsida</taxon>
        <taxon>Liliopsida</taxon>
        <taxon>Poales</taxon>
        <taxon>Poaceae</taxon>
        <taxon>PACMAD clade</taxon>
        <taxon>Panicoideae</taxon>
        <taxon>Andropogonodae</taxon>
        <taxon>Andropogoneae</taxon>
        <taxon>Sorghinae</taxon>
        <taxon>Sorghum</taxon>
    </lineage>
</organism>
<dbReference type="OMA" id="EIRCTSF"/>
<evidence type="ECO:0000313" key="2">
    <source>
        <dbReference type="EMBL" id="OQU83972.1"/>
    </source>
</evidence>
<dbReference type="InParanoid" id="A0A1Z5RJP4"/>
<name>A0A1Z5RJP4_SORBI</name>